<proteinExistence type="predicted"/>
<dbReference type="AlphaFoldDB" id="A0AA36I073"/>
<keyword evidence="2" id="KW-1185">Reference proteome</keyword>
<accession>A0AA36I073</accession>
<organism evidence="1 2">
    <name type="scientific">Effrenium voratum</name>
    <dbReference type="NCBI Taxonomy" id="2562239"/>
    <lineage>
        <taxon>Eukaryota</taxon>
        <taxon>Sar</taxon>
        <taxon>Alveolata</taxon>
        <taxon>Dinophyceae</taxon>
        <taxon>Suessiales</taxon>
        <taxon>Symbiodiniaceae</taxon>
        <taxon>Effrenium</taxon>
    </lineage>
</organism>
<reference evidence="1" key="1">
    <citation type="submission" date="2023-08" db="EMBL/GenBank/DDBJ databases">
        <authorList>
            <person name="Chen Y."/>
            <person name="Shah S."/>
            <person name="Dougan E. K."/>
            <person name="Thang M."/>
            <person name="Chan C."/>
        </authorList>
    </citation>
    <scope>NUCLEOTIDE SEQUENCE</scope>
</reference>
<protein>
    <recommendedName>
        <fullName evidence="3">Tetratricopeptide repeat protein</fullName>
    </recommendedName>
</protein>
<sequence>MSSGDFPAARDAFEAAANAASSGDSAMACEEVLAAENNLAVCRFYTKDLRGARERLEVLVKKDPVKFLKPCLLQNLASLYEFSQDPALLKKKLWDTATAAQLEDLEPL</sequence>
<gene>
    <name evidence="1" type="ORF">EVOR1521_LOCUS6629</name>
</gene>
<name>A0AA36I073_9DINO</name>
<dbReference type="Proteomes" id="UP001178507">
    <property type="component" value="Unassembled WGS sequence"/>
</dbReference>
<evidence type="ECO:0000313" key="1">
    <source>
        <dbReference type="EMBL" id="CAJ1377950.1"/>
    </source>
</evidence>
<dbReference type="EMBL" id="CAUJNA010000502">
    <property type="protein sequence ID" value="CAJ1377950.1"/>
    <property type="molecule type" value="Genomic_DNA"/>
</dbReference>
<evidence type="ECO:0000313" key="2">
    <source>
        <dbReference type="Proteomes" id="UP001178507"/>
    </source>
</evidence>
<comment type="caution">
    <text evidence="1">The sequence shown here is derived from an EMBL/GenBank/DDBJ whole genome shotgun (WGS) entry which is preliminary data.</text>
</comment>
<evidence type="ECO:0008006" key="3">
    <source>
        <dbReference type="Google" id="ProtNLM"/>
    </source>
</evidence>